<dbReference type="GO" id="GO:0008310">
    <property type="term" value="F:single-stranded DNA 3'-5' DNA exonuclease activity"/>
    <property type="evidence" value="ECO:0007669"/>
    <property type="project" value="TreeGrafter"/>
</dbReference>
<evidence type="ECO:0000313" key="5">
    <source>
        <dbReference type="EMBL" id="CAG6741298.1"/>
    </source>
</evidence>
<dbReference type="AlphaFoldDB" id="A0A8D9E5B4"/>
<keyword evidence="1" id="KW-0238">DNA-binding</keyword>
<organism evidence="5">
    <name type="scientific">Cacopsylla melanoneura</name>
    <dbReference type="NCBI Taxonomy" id="428564"/>
    <lineage>
        <taxon>Eukaryota</taxon>
        <taxon>Metazoa</taxon>
        <taxon>Ecdysozoa</taxon>
        <taxon>Arthropoda</taxon>
        <taxon>Hexapoda</taxon>
        <taxon>Insecta</taxon>
        <taxon>Pterygota</taxon>
        <taxon>Neoptera</taxon>
        <taxon>Paraneoptera</taxon>
        <taxon>Hemiptera</taxon>
        <taxon>Sternorrhyncha</taxon>
        <taxon>Psylloidea</taxon>
        <taxon>Psyllidae</taxon>
        <taxon>Psyllinae</taxon>
        <taxon>Cacopsylla</taxon>
    </lineage>
</organism>
<dbReference type="Gene3D" id="2.40.50.140">
    <property type="entry name" value="Nucleic acid-binding proteins"/>
    <property type="match status" value="2"/>
</dbReference>
<evidence type="ECO:0000256" key="3">
    <source>
        <dbReference type="ARBA" id="ARBA00038329"/>
    </source>
</evidence>
<dbReference type="GO" id="GO:0000712">
    <property type="term" value="P:resolution of meiotic recombination intermediates"/>
    <property type="evidence" value="ECO:0007669"/>
    <property type="project" value="TreeGrafter"/>
</dbReference>
<dbReference type="PANTHER" id="PTHR21166">
    <property type="entry name" value="CELL DIVISION CONTROL PROTEIN 24 OB DOMAIN-CONTAINING PROTEIN-RELATED"/>
    <property type="match status" value="1"/>
</dbReference>
<dbReference type="InterPro" id="IPR012340">
    <property type="entry name" value="NA-bd_OB-fold"/>
</dbReference>
<dbReference type="InterPro" id="IPR052469">
    <property type="entry name" value="MEIOB"/>
</dbReference>
<proteinExistence type="inferred from homology"/>
<keyword evidence="2" id="KW-0469">Meiosis</keyword>
<evidence type="ECO:0000256" key="1">
    <source>
        <dbReference type="ARBA" id="ARBA00023125"/>
    </source>
</evidence>
<dbReference type="EMBL" id="HBUF01425004">
    <property type="protein sequence ID" value="CAG6741296.1"/>
    <property type="molecule type" value="Transcribed_RNA"/>
</dbReference>
<dbReference type="SUPFAM" id="SSF50249">
    <property type="entry name" value="Nucleic acid-binding proteins"/>
    <property type="match status" value="2"/>
</dbReference>
<accession>A0A8D9E5B4</accession>
<name>A0A8D9E5B4_9HEMI</name>
<evidence type="ECO:0000259" key="4">
    <source>
        <dbReference type="Pfam" id="PF24903"/>
    </source>
</evidence>
<dbReference type="EMBL" id="HBUF01425006">
    <property type="protein sequence ID" value="CAG6741298.1"/>
    <property type="molecule type" value="Transcribed_RNA"/>
</dbReference>
<comment type="similarity">
    <text evidence="3">Belongs to the MEIOB family.</text>
</comment>
<dbReference type="GO" id="GO:0003697">
    <property type="term" value="F:single-stranded DNA binding"/>
    <property type="evidence" value="ECO:0007669"/>
    <property type="project" value="TreeGrafter"/>
</dbReference>
<reference evidence="5" key="1">
    <citation type="submission" date="2021-05" db="EMBL/GenBank/DDBJ databases">
        <authorList>
            <person name="Alioto T."/>
            <person name="Alioto T."/>
            <person name="Gomez Garrido J."/>
        </authorList>
    </citation>
    <scope>NUCLEOTIDE SEQUENCE</scope>
</reference>
<feature type="domain" description="MEIOB-like N-terminal" evidence="4">
    <location>
        <begin position="9"/>
        <end position="140"/>
    </location>
</feature>
<dbReference type="Pfam" id="PF24903">
    <property type="entry name" value="OB_MEIOB_N"/>
    <property type="match status" value="1"/>
</dbReference>
<dbReference type="InterPro" id="IPR056880">
    <property type="entry name" value="OB_MEIOB_N"/>
</dbReference>
<sequence length="479" mass="53669">MWSDSIVQMGIKELSPNSKDFKLVGVIISKRGTRSFTDNKNSTRSVWNFTLRDSPLYFINVAAWGSEEYIDKLFTTFNVGDIVELINVRVALRKAQDETKYQPVPTSAYDLTLSEGKSEINFYSGSDIGHYERSYHLPTKHPESYVKLSDIVYYTQHNQERRDINLLVAVKYIGLTRTIRTKRGDTTVTREIDLMDDTHSGFPFTMWGTEVVGVADKWTPRETVLFIADVNLSYNEYRKAWTLSSGPKTVFTPNPETSSGRTLREFAKGAPLDAKSVMQTLVNTCDVSQINTILSCKSILDKINSLSCVDHFSAIVYAVVTEYDLDGPNKLVITKCDQCGIVLDDTYDVCVNALCPGNNADLASTSTMSVYNSNMAGFNGSNSNMAAYNVRISLSDHTGQIKNCHLSEQVAVSMIGREADKFNVLPTDMRTQIKWKYLLKRVCARLIILPGQKFKTPMISVVGNNLVPLAEYTSKVPPF</sequence>
<protein>
    <submittedName>
        <fullName evidence="5">Meiosis-specific with OB domain-containing protein</fullName>
    </submittedName>
</protein>
<dbReference type="PANTHER" id="PTHR21166:SF2">
    <property type="entry name" value="CELL DIVISION CONTROL PROTEIN 24 OB DOMAIN-CONTAINING PROTEIN-RELATED"/>
    <property type="match status" value="1"/>
</dbReference>
<evidence type="ECO:0000256" key="2">
    <source>
        <dbReference type="ARBA" id="ARBA00023254"/>
    </source>
</evidence>